<feature type="domain" description="Nascent polypeptide-associated complex subunit alpha-like UBA" evidence="1">
    <location>
        <begin position="45"/>
        <end position="84"/>
    </location>
</feature>
<evidence type="ECO:0000313" key="2">
    <source>
        <dbReference type="EMBL" id="THH20882.1"/>
    </source>
</evidence>
<reference evidence="2 3" key="1">
    <citation type="submission" date="2019-02" db="EMBL/GenBank/DDBJ databases">
        <title>Genome sequencing of the rare red list fungi Bondarzewia mesenterica.</title>
        <authorList>
            <person name="Buettner E."/>
            <person name="Kellner H."/>
        </authorList>
    </citation>
    <scope>NUCLEOTIDE SEQUENCE [LARGE SCALE GENOMIC DNA]</scope>
    <source>
        <strain evidence="2 3">DSM 108281</strain>
    </source>
</reference>
<dbReference type="EMBL" id="SGPL01000012">
    <property type="protein sequence ID" value="THH20882.1"/>
    <property type="molecule type" value="Genomic_DNA"/>
</dbReference>
<evidence type="ECO:0000259" key="1">
    <source>
        <dbReference type="Pfam" id="PF19026"/>
    </source>
</evidence>
<dbReference type="GO" id="GO:0050821">
    <property type="term" value="P:protein stabilization"/>
    <property type="evidence" value="ECO:0007669"/>
    <property type="project" value="TreeGrafter"/>
</dbReference>
<dbReference type="CDD" id="cd14361">
    <property type="entry name" value="UBA_HYPK"/>
    <property type="match status" value="1"/>
</dbReference>
<dbReference type="InterPro" id="IPR052617">
    <property type="entry name" value="Huntingtin-int_K"/>
</dbReference>
<dbReference type="Gene3D" id="1.10.8.10">
    <property type="entry name" value="DNA helicase RuvA subunit, C-terminal domain"/>
    <property type="match status" value="1"/>
</dbReference>
<dbReference type="OrthoDB" id="285219at2759"/>
<gene>
    <name evidence="2" type="ORF">EW146_g551</name>
</gene>
<dbReference type="GO" id="GO:0043066">
    <property type="term" value="P:negative regulation of apoptotic process"/>
    <property type="evidence" value="ECO:0007669"/>
    <property type="project" value="TreeGrafter"/>
</dbReference>
<dbReference type="PANTHER" id="PTHR31184">
    <property type="entry name" value="HUNTINGTIN-INTERACTING PROTEIN K FAMILY MEMBER"/>
    <property type="match status" value="1"/>
</dbReference>
<name>A0A4S4M6J6_9AGAM</name>
<organism evidence="2 3">
    <name type="scientific">Bondarzewia mesenterica</name>
    <dbReference type="NCBI Taxonomy" id="1095465"/>
    <lineage>
        <taxon>Eukaryota</taxon>
        <taxon>Fungi</taxon>
        <taxon>Dikarya</taxon>
        <taxon>Basidiomycota</taxon>
        <taxon>Agaricomycotina</taxon>
        <taxon>Agaricomycetes</taxon>
        <taxon>Russulales</taxon>
        <taxon>Bondarzewiaceae</taxon>
        <taxon>Bondarzewia</taxon>
    </lineage>
</organism>
<comment type="caution">
    <text evidence="2">The sequence shown here is derived from an EMBL/GenBank/DDBJ whole genome shotgun (WGS) entry which is preliminary data.</text>
</comment>
<evidence type="ECO:0000313" key="3">
    <source>
        <dbReference type="Proteomes" id="UP000310158"/>
    </source>
</evidence>
<dbReference type="Proteomes" id="UP000310158">
    <property type="component" value="Unassembled WGS sequence"/>
</dbReference>
<protein>
    <recommendedName>
        <fullName evidence="1">Nascent polypeptide-associated complex subunit alpha-like UBA domain-containing protein</fullName>
    </recommendedName>
</protein>
<sequence length="87" mass="9643">MSRNGEPEVIINYADGYAYSKGKMEEAFHTIADKPHAKAIKASSTIKREDVDLIVSELEISRIQAEKILTENDGDVQKALQTLITPP</sequence>
<dbReference type="InterPro" id="IPR044034">
    <property type="entry name" value="NAC-like_UBA"/>
</dbReference>
<keyword evidence="3" id="KW-1185">Reference proteome</keyword>
<accession>A0A4S4M6J6</accession>
<dbReference type="InterPro" id="IPR038922">
    <property type="entry name" value="HYPK_UBA"/>
</dbReference>
<dbReference type="AlphaFoldDB" id="A0A4S4M6J6"/>
<dbReference type="PANTHER" id="PTHR31184:SF2">
    <property type="entry name" value="HUNTINGTIN-INTERACTING PROTEIN K"/>
    <property type="match status" value="1"/>
</dbReference>
<dbReference type="Pfam" id="PF19026">
    <property type="entry name" value="UBA_HYPK"/>
    <property type="match status" value="1"/>
</dbReference>
<proteinExistence type="predicted"/>